<reference evidence="6" key="1">
    <citation type="submission" date="2020-11" db="EMBL/GenBank/DDBJ databases">
        <authorList>
            <person name="Tran Van P."/>
        </authorList>
    </citation>
    <scope>NUCLEOTIDE SEQUENCE</scope>
</reference>
<dbReference type="InterPro" id="IPR012677">
    <property type="entry name" value="Nucleotide-bd_a/b_plait_sf"/>
</dbReference>
<dbReference type="SMART" id="SM00361">
    <property type="entry name" value="RRM_1"/>
    <property type="match status" value="2"/>
</dbReference>
<feature type="compositionally biased region" description="Basic and acidic residues" evidence="5">
    <location>
        <begin position="110"/>
        <end position="124"/>
    </location>
</feature>
<dbReference type="AlphaFoldDB" id="A0A7R8W6B3"/>
<dbReference type="PROSITE" id="PS50102">
    <property type="entry name" value="RRM"/>
    <property type="match status" value="6"/>
</dbReference>
<dbReference type="InterPro" id="IPR035979">
    <property type="entry name" value="RBD_domain_sf"/>
</dbReference>
<name>A0A7R8W6B3_9CRUS</name>
<dbReference type="Pfam" id="PF00076">
    <property type="entry name" value="RRM_1"/>
    <property type="match status" value="5"/>
</dbReference>
<dbReference type="GO" id="GO:0005730">
    <property type="term" value="C:nucleolus"/>
    <property type="evidence" value="ECO:0007669"/>
    <property type="project" value="TreeGrafter"/>
</dbReference>
<keyword evidence="4" id="KW-0539">Nucleus</keyword>
<evidence type="ECO:0000256" key="2">
    <source>
        <dbReference type="ARBA" id="ARBA00022737"/>
    </source>
</evidence>
<dbReference type="PANTHER" id="PTHR48039:SF5">
    <property type="entry name" value="RNA-BINDING PROTEIN 28"/>
    <property type="match status" value="1"/>
</dbReference>
<feature type="compositionally biased region" description="Basic and acidic residues" evidence="5">
    <location>
        <begin position="179"/>
        <end position="203"/>
    </location>
</feature>
<dbReference type="CDD" id="cd12318">
    <property type="entry name" value="RRM5_RBM19_like"/>
    <property type="match status" value="1"/>
</dbReference>
<feature type="compositionally biased region" description="Low complexity" evidence="5">
    <location>
        <begin position="148"/>
        <end position="160"/>
    </location>
</feature>
<feature type="compositionally biased region" description="Acidic residues" evidence="5">
    <location>
        <begin position="161"/>
        <end position="171"/>
    </location>
</feature>
<feature type="region of interest" description="Disordered" evidence="5">
    <location>
        <begin position="282"/>
        <end position="306"/>
    </location>
</feature>
<sequence>MNSRLFVKNLPKSVTAEKVKQVFSQKGRVTDVQLKYDAKGKFRHFGYVGFKTADEAKEALEYFNNSCIGGSKIAVQECRDLSSVLRSEVPTAVEKEGTGKAGPPRKRSRKPEDPEFKEFVELHEKKRRKGFRNPDADERESDEDVQTSNGNNSDGSNSDGNDSDDSEEEAENVSNMEFLRSKISDEIESERTSQVQEKSKDPKPTKQFLYVKLRNLPYKIKKSVLKEFFKPMKIRSLRIPPAKSGVKGIAFVGFATEKELKQAMLKNKSIIKGHRIHVTKYNQKSSSEADVSSGGKTKKAPENTWRKKEEELLKTTEAIGESGRIFVRNLSYETNEEEIEELFSKYGTLTETLLPINKETRKPMGIAFVTFMFPEQAEKAYQELDGTSFQGRLLHLLPSKPPKRSEVAEGTAESTGMTFKQKQALKAKASAPTSWHQWNTLFLGPNAVAESVAQAYDTEKRDVLSSESGAKESVAVRLALGESEIVAKTRRFLEENGVRLEAFSNGPPAASSKLSKTAFLVKNLPAGTVPRELMPLLSKYGVVARVILPPSGVTALVEFVEAVEARAAFHGLAYTHFKRGAPLYLEWAPSETFSRPPAPEDETGGAEDASSRTKEPEGETEEPEERPQEQEPEEGTMLFVKNLNFDTTDETLLEHFKAIGPVRSAQVSRRKSPKSDAVLSNGYGFVQYLKKSSADKALRMLQRTFIDGHPIEIKPSHRTTVGQLPEVRASVVRKATSNDKPLTPKLLVKNVPFQATKKELLDLFMTFGEIRSVRLPSKVGGSHRGFAFVEFTSQANAKRAFEALVHSTHLYGRRLVLEWAQANESLEDLRKKTASRFVASKAVRDLEEVLERSASADKDD</sequence>
<feature type="region of interest" description="Disordered" evidence="5">
    <location>
        <begin position="592"/>
        <end position="635"/>
    </location>
</feature>
<dbReference type="InterPro" id="IPR034423">
    <property type="entry name" value="RBM19_RRM5"/>
</dbReference>
<dbReference type="OrthoDB" id="439639at2759"/>
<keyword evidence="2" id="KW-0677">Repeat</keyword>
<dbReference type="PANTHER" id="PTHR48039">
    <property type="entry name" value="RNA-BINDING MOTIF PROTEIN 14B"/>
    <property type="match status" value="1"/>
</dbReference>
<evidence type="ECO:0000313" key="6">
    <source>
        <dbReference type="EMBL" id="CAD7225770.1"/>
    </source>
</evidence>
<dbReference type="InterPro" id="IPR000504">
    <property type="entry name" value="RRM_dom"/>
</dbReference>
<dbReference type="SMART" id="SM00360">
    <property type="entry name" value="RRM"/>
    <property type="match status" value="6"/>
</dbReference>
<dbReference type="EMBL" id="OB660659">
    <property type="protein sequence ID" value="CAD7225770.1"/>
    <property type="molecule type" value="Genomic_DNA"/>
</dbReference>
<protein>
    <submittedName>
        <fullName evidence="6">Uncharacterized protein</fullName>
    </submittedName>
</protein>
<gene>
    <name evidence="6" type="ORF">CTOB1V02_LOCUS3702</name>
</gene>
<accession>A0A7R8W6B3</accession>
<organism evidence="6">
    <name type="scientific">Cyprideis torosa</name>
    <dbReference type="NCBI Taxonomy" id="163714"/>
    <lineage>
        <taxon>Eukaryota</taxon>
        <taxon>Metazoa</taxon>
        <taxon>Ecdysozoa</taxon>
        <taxon>Arthropoda</taxon>
        <taxon>Crustacea</taxon>
        <taxon>Oligostraca</taxon>
        <taxon>Ostracoda</taxon>
        <taxon>Podocopa</taxon>
        <taxon>Podocopida</taxon>
        <taxon>Cytherocopina</taxon>
        <taxon>Cytheroidea</taxon>
        <taxon>Cytherideidae</taxon>
        <taxon>Cyprideis</taxon>
    </lineage>
</organism>
<keyword evidence="3" id="KW-0694">RNA-binding</keyword>
<feature type="region of interest" description="Disordered" evidence="5">
    <location>
        <begin position="89"/>
        <end position="203"/>
    </location>
</feature>
<dbReference type="Pfam" id="PF13893">
    <property type="entry name" value="RRM_5"/>
    <property type="match status" value="1"/>
</dbReference>
<dbReference type="InterPro" id="IPR003954">
    <property type="entry name" value="RRM_euk-type"/>
</dbReference>
<dbReference type="GO" id="GO:0003729">
    <property type="term" value="F:mRNA binding"/>
    <property type="evidence" value="ECO:0007669"/>
    <property type="project" value="TreeGrafter"/>
</dbReference>
<evidence type="ECO:0000256" key="3">
    <source>
        <dbReference type="ARBA" id="ARBA00022884"/>
    </source>
</evidence>
<evidence type="ECO:0000256" key="5">
    <source>
        <dbReference type="SAM" id="MobiDB-lite"/>
    </source>
</evidence>
<evidence type="ECO:0000256" key="1">
    <source>
        <dbReference type="ARBA" id="ARBA00004123"/>
    </source>
</evidence>
<dbReference type="InterPro" id="IPR051945">
    <property type="entry name" value="RRM_MRD1_RNA_proc_ribogen"/>
</dbReference>
<dbReference type="SUPFAM" id="SSF54928">
    <property type="entry name" value="RNA-binding domain, RBD"/>
    <property type="match status" value="6"/>
</dbReference>
<dbReference type="Gene3D" id="3.30.70.330">
    <property type="match status" value="6"/>
</dbReference>
<comment type="subcellular location">
    <subcellularLocation>
        <location evidence="1">Nucleus</location>
    </subcellularLocation>
</comment>
<proteinExistence type="predicted"/>
<feature type="compositionally biased region" description="Acidic residues" evidence="5">
    <location>
        <begin position="618"/>
        <end position="634"/>
    </location>
</feature>
<evidence type="ECO:0000256" key="4">
    <source>
        <dbReference type="ARBA" id="ARBA00023242"/>
    </source>
</evidence>